<reference evidence="2" key="1">
    <citation type="submission" date="2021-12" db="EMBL/GenBank/DDBJ databases">
        <authorList>
            <person name="Criscuolo A."/>
        </authorList>
    </citation>
    <scope>NUCLEOTIDE SEQUENCE</scope>
    <source>
        <strain evidence="2">CIP111894</strain>
    </source>
</reference>
<sequence>MEESIIKKIGISTVHTGFNYGSALQAYASKVILQELGYQGINISLKGSLIKGRDVRIKKIAVIAIRLLRQPHNIKKRVSVYSDNLSKSYSEQTKVLFNNFRLNKINPYCCTWNQLKRIAKSDDFKAFLCGSDQVWNSEALYVDPQYYLRFAPKVKRIAFSPSFGRDKVADYNKSIIKKYIMDIPNLSVREESGVSIIKELTNKDATHLIDPTLMLDGTKWDQYLELQEDMSDAENYILAYFLNEPSDYAKECIKKLAQEKKVKVIALPYQREVRDWFDFAPDAGPVEFVKYVKNASYVCTDSFHGTAFAVNYKVPFYTFDRQYGSAGKQSSRVVSLLKLVSLENHFNPSIELLDAPIDFSKSKGVLEIERNKAVEYLINALQ</sequence>
<evidence type="ECO:0000313" key="2">
    <source>
        <dbReference type="EMBL" id="CAH1057998.1"/>
    </source>
</evidence>
<protein>
    <recommendedName>
        <fullName evidence="1">Polysaccharide pyruvyl transferase domain-containing protein</fullName>
    </recommendedName>
</protein>
<dbReference type="InterPro" id="IPR007345">
    <property type="entry name" value="Polysacch_pyruvyl_Trfase"/>
</dbReference>
<name>A0ABN8FIT8_9BACL</name>
<gene>
    <name evidence="2" type="ORF">PAECIP111894_04171</name>
</gene>
<proteinExistence type="predicted"/>
<evidence type="ECO:0000259" key="1">
    <source>
        <dbReference type="Pfam" id="PF04230"/>
    </source>
</evidence>
<keyword evidence="3" id="KW-1185">Reference proteome</keyword>
<dbReference type="RefSeq" id="WP_234539203.1">
    <property type="nucleotide sequence ID" value="NZ_CAKMAB010000027.1"/>
</dbReference>
<accession>A0ABN8FIT8</accession>
<evidence type="ECO:0000313" key="3">
    <source>
        <dbReference type="Proteomes" id="UP000838749"/>
    </source>
</evidence>
<dbReference type="Proteomes" id="UP000838749">
    <property type="component" value="Unassembled WGS sequence"/>
</dbReference>
<dbReference type="Pfam" id="PF04230">
    <property type="entry name" value="PS_pyruv_trans"/>
    <property type="match status" value="1"/>
</dbReference>
<organism evidence="2 3">
    <name type="scientific">Paenibacillus pseudetheri</name>
    <dbReference type="NCBI Taxonomy" id="2897682"/>
    <lineage>
        <taxon>Bacteria</taxon>
        <taxon>Bacillati</taxon>
        <taxon>Bacillota</taxon>
        <taxon>Bacilli</taxon>
        <taxon>Bacillales</taxon>
        <taxon>Paenibacillaceae</taxon>
        <taxon>Paenibacillus</taxon>
    </lineage>
</organism>
<dbReference type="EMBL" id="CAKMAB010000027">
    <property type="protein sequence ID" value="CAH1057998.1"/>
    <property type="molecule type" value="Genomic_DNA"/>
</dbReference>
<comment type="caution">
    <text evidence="2">The sequence shown here is derived from an EMBL/GenBank/DDBJ whole genome shotgun (WGS) entry which is preliminary data.</text>
</comment>
<feature type="domain" description="Polysaccharide pyruvyl transferase" evidence="1">
    <location>
        <begin position="19"/>
        <end position="321"/>
    </location>
</feature>